<dbReference type="NCBIfam" id="TIGR01463">
    <property type="entry name" value="mtaA_cmuA"/>
    <property type="match status" value="1"/>
</dbReference>
<sequence>MTIKSLSKKERLFRAIKREKIDRPPCICPGGMMNMIIEDIMDITKVEWPEAHRDAEMMAKLTMGVCENGGFENFGVPFCMTVEAESMGATVGLGTKINEPRVIEYPINSVTEWKNLKELNLNKGRTKVVLDAIKILKSKNSDVPIIANLVGPVSTASSLMEPVDYYKELRKKPKEAHEFMEFVTKNLICFAKAEIEAGADILAISDPSGTGEILGPKLFAEFAAPYLNKIVSAIKNYTPGGTIIHICGKLKSVYGILNSLDSDVISFDSIANVKEVANNVNNKAIMGNVSTLALEKSSPDIIKNLSRGCIKSGVNILSPACGIGPRTKLENIQSMVEVAKESASENIILKLS</sequence>
<reference evidence="8" key="1">
    <citation type="submission" date="2022-07" db="EMBL/GenBank/DDBJ databases">
        <title>Enhanced cultured diversity of the mouse gut microbiota enables custom-made synthetic communities.</title>
        <authorList>
            <person name="Afrizal A."/>
        </authorList>
    </citation>
    <scope>NUCLEOTIDE SEQUENCE</scope>
    <source>
        <strain evidence="8">DSM 29482</strain>
    </source>
</reference>
<dbReference type="AlphaFoldDB" id="A0A9X2MJA1"/>
<evidence type="ECO:0000256" key="6">
    <source>
        <dbReference type="ARBA" id="ARBA00022994"/>
    </source>
</evidence>
<evidence type="ECO:0000256" key="3">
    <source>
        <dbReference type="ARBA" id="ARBA00022679"/>
    </source>
</evidence>
<dbReference type="InterPro" id="IPR038071">
    <property type="entry name" value="UROD/MetE-like_sf"/>
</dbReference>
<dbReference type="PANTHER" id="PTHR47099">
    <property type="entry name" value="METHYLCOBAMIDE:COM METHYLTRANSFERASE MTBA"/>
    <property type="match status" value="1"/>
</dbReference>
<dbReference type="InterPro" id="IPR000257">
    <property type="entry name" value="Uroporphyrinogen_deCOase"/>
</dbReference>
<dbReference type="Proteomes" id="UP001142078">
    <property type="component" value="Unassembled WGS sequence"/>
</dbReference>
<feature type="domain" description="Uroporphyrinogen decarboxylase (URO-D)" evidence="7">
    <location>
        <begin position="8"/>
        <end position="341"/>
    </location>
</feature>
<comment type="cofactor">
    <cofactor evidence="1">
        <name>Zn(2+)</name>
        <dbReference type="ChEBI" id="CHEBI:29105"/>
    </cofactor>
</comment>
<keyword evidence="9" id="KW-1185">Reference proteome</keyword>
<evidence type="ECO:0000256" key="2">
    <source>
        <dbReference type="ARBA" id="ARBA00022603"/>
    </source>
</evidence>
<name>A0A9X2MJA1_9FIRM</name>
<evidence type="ECO:0000256" key="1">
    <source>
        <dbReference type="ARBA" id="ARBA00001947"/>
    </source>
</evidence>
<evidence type="ECO:0000259" key="7">
    <source>
        <dbReference type="Pfam" id="PF01208"/>
    </source>
</evidence>
<keyword evidence="5" id="KW-0862">Zinc</keyword>
<dbReference type="EMBL" id="JANJZL010000004">
    <property type="protein sequence ID" value="MCR2044187.1"/>
    <property type="molecule type" value="Genomic_DNA"/>
</dbReference>
<evidence type="ECO:0000313" key="8">
    <source>
        <dbReference type="EMBL" id="MCR2044187.1"/>
    </source>
</evidence>
<organism evidence="8 9">
    <name type="scientific">Anaerosalibacter massiliensis</name>
    <dbReference type="NCBI Taxonomy" id="1347392"/>
    <lineage>
        <taxon>Bacteria</taxon>
        <taxon>Bacillati</taxon>
        <taxon>Bacillota</taxon>
        <taxon>Tissierellia</taxon>
        <taxon>Tissierellales</taxon>
        <taxon>Sporanaerobacteraceae</taxon>
        <taxon>Anaerosalibacter</taxon>
    </lineage>
</organism>
<gene>
    <name evidence="8" type="ORF">NSA23_08655</name>
</gene>
<dbReference type="GO" id="GO:0032259">
    <property type="term" value="P:methylation"/>
    <property type="evidence" value="ECO:0007669"/>
    <property type="project" value="UniProtKB-KW"/>
</dbReference>
<evidence type="ECO:0000256" key="5">
    <source>
        <dbReference type="ARBA" id="ARBA00022833"/>
    </source>
</evidence>
<dbReference type="GO" id="GO:0046872">
    <property type="term" value="F:metal ion binding"/>
    <property type="evidence" value="ECO:0007669"/>
    <property type="project" value="UniProtKB-KW"/>
</dbReference>
<keyword evidence="3 8" id="KW-0808">Transferase</keyword>
<dbReference type="Gene3D" id="3.20.20.210">
    <property type="match status" value="1"/>
</dbReference>
<dbReference type="SUPFAM" id="SSF51726">
    <property type="entry name" value="UROD/MetE-like"/>
    <property type="match status" value="1"/>
</dbReference>
<dbReference type="RefSeq" id="WP_042682762.1">
    <property type="nucleotide sequence ID" value="NZ_CABKTM010000049.1"/>
</dbReference>
<dbReference type="CDD" id="cd03307">
    <property type="entry name" value="Mta_CmuA_like"/>
    <property type="match status" value="1"/>
</dbReference>
<keyword evidence="6" id="KW-0484">Methanogenesis</keyword>
<dbReference type="InterPro" id="IPR006360">
    <property type="entry name" value="Mtase_MtaA_CmuA"/>
</dbReference>
<dbReference type="Pfam" id="PF01208">
    <property type="entry name" value="URO-D"/>
    <property type="match status" value="1"/>
</dbReference>
<dbReference type="OrthoDB" id="8452307at2"/>
<evidence type="ECO:0000313" key="9">
    <source>
        <dbReference type="Proteomes" id="UP001142078"/>
    </source>
</evidence>
<dbReference type="InterPro" id="IPR052024">
    <property type="entry name" value="Methanogen_methyltrans"/>
</dbReference>
<protein>
    <submittedName>
        <fullName evidence="8">MtaA/CmuA family methyltransferase</fullName>
        <ecNumber evidence="8">2.1.1.-</ecNumber>
    </submittedName>
</protein>
<dbReference type="GO" id="GO:0006730">
    <property type="term" value="P:one-carbon metabolic process"/>
    <property type="evidence" value="ECO:0007669"/>
    <property type="project" value="InterPro"/>
</dbReference>
<dbReference type="GO" id="GO:0015948">
    <property type="term" value="P:methanogenesis"/>
    <property type="evidence" value="ECO:0007669"/>
    <property type="project" value="UniProtKB-KW"/>
</dbReference>
<proteinExistence type="predicted"/>
<keyword evidence="4" id="KW-0479">Metal-binding</keyword>
<comment type="caution">
    <text evidence="8">The sequence shown here is derived from an EMBL/GenBank/DDBJ whole genome shotgun (WGS) entry which is preliminary data.</text>
</comment>
<dbReference type="GO" id="GO:0004853">
    <property type="term" value="F:uroporphyrinogen decarboxylase activity"/>
    <property type="evidence" value="ECO:0007669"/>
    <property type="project" value="InterPro"/>
</dbReference>
<keyword evidence="2 8" id="KW-0489">Methyltransferase</keyword>
<dbReference type="PANTHER" id="PTHR47099:SF1">
    <property type="entry name" value="METHYLCOBAMIDE:COM METHYLTRANSFERASE MTBA"/>
    <property type="match status" value="1"/>
</dbReference>
<accession>A0A9X2MJA1</accession>
<dbReference type="GO" id="GO:0006779">
    <property type="term" value="P:porphyrin-containing compound biosynthetic process"/>
    <property type="evidence" value="ECO:0007669"/>
    <property type="project" value="InterPro"/>
</dbReference>
<dbReference type="GO" id="GO:0008168">
    <property type="term" value="F:methyltransferase activity"/>
    <property type="evidence" value="ECO:0007669"/>
    <property type="project" value="UniProtKB-KW"/>
</dbReference>
<dbReference type="EC" id="2.1.1.-" evidence="8"/>
<dbReference type="NCBIfam" id="NF004889">
    <property type="entry name" value="PRK06252.1"/>
    <property type="match status" value="1"/>
</dbReference>
<evidence type="ECO:0000256" key="4">
    <source>
        <dbReference type="ARBA" id="ARBA00022723"/>
    </source>
</evidence>